<reference evidence="2 3" key="1">
    <citation type="submission" date="2024-09" db="EMBL/GenBank/DDBJ databases">
        <authorList>
            <person name="Sun Q."/>
            <person name="Mori K."/>
        </authorList>
    </citation>
    <scope>NUCLEOTIDE SEQUENCE [LARGE SCALE GENOMIC DNA]</scope>
    <source>
        <strain evidence="2 3">CCM 8626</strain>
    </source>
</reference>
<comment type="caution">
    <text evidence="2">The sequence shown here is derived from an EMBL/GenBank/DDBJ whole genome shotgun (WGS) entry which is preliminary data.</text>
</comment>
<keyword evidence="1" id="KW-1133">Transmembrane helix</keyword>
<evidence type="ECO:0000256" key="1">
    <source>
        <dbReference type="SAM" id="Phobius"/>
    </source>
</evidence>
<dbReference type="RefSeq" id="WP_380678623.1">
    <property type="nucleotide sequence ID" value="NZ_CP173186.1"/>
</dbReference>
<feature type="transmembrane region" description="Helical" evidence="1">
    <location>
        <begin position="49"/>
        <end position="69"/>
    </location>
</feature>
<accession>A0ABV6EI66</accession>
<feature type="transmembrane region" description="Helical" evidence="1">
    <location>
        <begin position="20"/>
        <end position="42"/>
    </location>
</feature>
<proteinExistence type="predicted"/>
<keyword evidence="1" id="KW-0472">Membrane</keyword>
<keyword evidence="1" id="KW-0812">Transmembrane</keyword>
<evidence type="ECO:0000313" key="3">
    <source>
        <dbReference type="Proteomes" id="UP001589792"/>
    </source>
</evidence>
<evidence type="ECO:0000313" key="2">
    <source>
        <dbReference type="EMBL" id="MFC0228693.1"/>
    </source>
</evidence>
<name>A0ABV6EI66_9GAMM</name>
<protein>
    <recommendedName>
        <fullName evidence="4">Type VI secretion protein</fullName>
    </recommendedName>
</protein>
<dbReference type="EMBL" id="JBHLXG010000023">
    <property type="protein sequence ID" value="MFC0228693.1"/>
    <property type="molecule type" value="Genomic_DNA"/>
</dbReference>
<evidence type="ECO:0008006" key="4">
    <source>
        <dbReference type="Google" id="ProtNLM"/>
    </source>
</evidence>
<organism evidence="2 3">
    <name type="scientific">Serratia aquatilis</name>
    <dbReference type="NCBI Taxonomy" id="1737515"/>
    <lineage>
        <taxon>Bacteria</taxon>
        <taxon>Pseudomonadati</taxon>
        <taxon>Pseudomonadota</taxon>
        <taxon>Gammaproteobacteria</taxon>
        <taxon>Enterobacterales</taxon>
        <taxon>Yersiniaceae</taxon>
        <taxon>Serratia</taxon>
    </lineage>
</organism>
<sequence>MAWPIPVIPEQPVLSPPRYGMWLVILVVIVVSCSLSIIFIGNITAYGQLLLYGVLPGLLLWLCLFGVALNRYEQSSASAQAWKEETARTKAQWQQWSRAQLAVVGSVLLTPEAEGVSSVLGKLADIPMYPQKARPLFGSPLSLSVRLHEIDNQLERQCPGYRHHLHTVYLLHAPKLPREPMISAVHGQWGLVPDIIDDIGRVPILQLESEFSDVVLLLCLQHWPGSFPEKSSEFISAQLLASPTFAHAHTLSVIAGMGRMMPLIPGKLSADLDMLFDYTLLDRDQLQHVWLTGKAENTLADIALYAANHNWSLPKERPVHLIDLSFGPPGELSFGISLAMMAEAISKTSRDQLVICQAPQSSGWLCLVTSELFS</sequence>
<dbReference type="Proteomes" id="UP001589792">
    <property type="component" value="Unassembled WGS sequence"/>
</dbReference>
<keyword evidence="3" id="KW-1185">Reference proteome</keyword>
<gene>
    <name evidence="2" type="ORF">ACFFJ3_19700</name>
</gene>